<comment type="caution">
    <text evidence="2">The sequence shown here is derived from an EMBL/GenBank/DDBJ whole genome shotgun (WGS) entry which is preliminary data.</text>
</comment>
<feature type="compositionally biased region" description="Basic and acidic residues" evidence="1">
    <location>
        <begin position="32"/>
        <end position="44"/>
    </location>
</feature>
<proteinExistence type="predicted"/>
<accession>A0AAW2U9J3</accession>
<name>A0AAW2U9J3_SESRA</name>
<organism evidence="2">
    <name type="scientific">Sesamum radiatum</name>
    <name type="common">Black benniseed</name>
    <dbReference type="NCBI Taxonomy" id="300843"/>
    <lineage>
        <taxon>Eukaryota</taxon>
        <taxon>Viridiplantae</taxon>
        <taxon>Streptophyta</taxon>
        <taxon>Embryophyta</taxon>
        <taxon>Tracheophyta</taxon>
        <taxon>Spermatophyta</taxon>
        <taxon>Magnoliopsida</taxon>
        <taxon>eudicotyledons</taxon>
        <taxon>Gunneridae</taxon>
        <taxon>Pentapetalae</taxon>
        <taxon>asterids</taxon>
        <taxon>lamiids</taxon>
        <taxon>Lamiales</taxon>
        <taxon>Pedaliaceae</taxon>
        <taxon>Sesamum</taxon>
    </lineage>
</organism>
<dbReference type="AlphaFoldDB" id="A0AAW2U9J3"/>
<reference evidence="2" key="2">
    <citation type="journal article" date="2024" name="Plant">
        <title>Genomic evolution and insights into agronomic trait innovations of Sesamum species.</title>
        <authorList>
            <person name="Miao H."/>
            <person name="Wang L."/>
            <person name="Qu L."/>
            <person name="Liu H."/>
            <person name="Sun Y."/>
            <person name="Le M."/>
            <person name="Wang Q."/>
            <person name="Wei S."/>
            <person name="Zheng Y."/>
            <person name="Lin W."/>
            <person name="Duan Y."/>
            <person name="Cao H."/>
            <person name="Xiong S."/>
            <person name="Wang X."/>
            <person name="Wei L."/>
            <person name="Li C."/>
            <person name="Ma Q."/>
            <person name="Ju M."/>
            <person name="Zhao R."/>
            <person name="Li G."/>
            <person name="Mu C."/>
            <person name="Tian Q."/>
            <person name="Mei H."/>
            <person name="Zhang T."/>
            <person name="Gao T."/>
            <person name="Zhang H."/>
        </authorList>
    </citation>
    <scope>NUCLEOTIDE SEQUENCE</scope>
    <source>
        <strain evidence="2">G02</strain>
    </source>
</reference>
<reference evidence="2" key="1">
    <citation type="submission" date="2020-06" db="EMBL/GenBank/DDBJ databases">
        <authorList>
            <person name="Li T."/>
            <person name="Hu X."/>
            <person name="Zhang T."/>
            <person name="Song X."/>
            <person name="Zhang H."/>
            <person name="Dai N."/>
            <person name="Sheng W."/>
            <person name="Hou X."/>
            <person name="Wei L."/>
        </authorList>
    </citation>
    <scope>NUCLEOTIDE SEQUENCE</scope>
    <source>
        <strain evidence="2">G02</strain>
        <tissue evidence="2">Leaf</tissue>
    </source>
</reference>
<feature type="compositionally biased region" description="Basic and acidic residues" evidence="1">
    <location>
        <begin position="12"/>
        <end position="21"/>
    </location>
</feature>
<protein>
    <submittedName>
        <fullName evidence="2">Uncharacterized protein</fullName>
    </submittedName>
</protein>
<feature type="region of interest" description="Disordered" evidence="1">
    <location>
        <begin position="1"/>
        <end position="79"/>
    </location>
</feature>
<gene>
    <name evidence="2" type="ORF">Sradi_1556600</name>
</gene>
<evidence type="ECO:0000313" key="2">
    <source>
        <dbReference type="EMBL" id="KAL0413549.1"/>
    </source>
</evidence>
<sequence>MAEGENGITPPDRSHNPDTHGRGGQRGTGPYQKHEMDKGKEVKDPSPASPVKGVPRTFMMGRTQVNDPPRKGIIRRITGGSKMKEDVREKVISYLRKNKYIFTWTPQDLEGIDPGVITHHLNLDPTIRPIK</sequence>
<evidence type="ECO:0000256" key="1">
    <source>
        <dbReference type="SAM" id="MobiDB-lite"/>
    </source>
</evidence>
<dbReference type="EMBL" id="JACGWJ010000006">
    <property type="protein sequence ID" value="KAL0413549.1"/>
    <property type="molecule type" value="Genomic_DNA"/>
</dbReference>